<evidence type="ECO:0000313" key="4">
    <source>
        <dbReference type="EMBL" id="WWD81152.1"/>
    </source>
</evidence>
<feature type="transmembrane region" description="Helical" evidence="3">
    <location>
        <begin position="12"/>
        <end position="34"/>
    </location>
</feature>
<evidence type="ECO:0008006" key="6">
    <source>
        <dbReference type="Google" id="ProtNLM"/>
    </source>
</evidence>
<dbReference type="AlphaFoldDB" id="A0A5C7FMH4"/>
<accession>A0A5C7FMH4</accession>
<dbReference type="RefSeq" id="WP_147803076.1">
    <property type="nucleotide sequence ID" value="NZ_CP144914.1"/>
</dbReference>
<evidence type="ECO:0000256" key="3">
    <source>
        <dbReference type="SAM" id="Phobius"/>
    </source>
</evidence>
<evidence type="ECO:0000256" key="1">
    <source>
        <dbReference type="ARBA" id="ARBA00004241"/>
    </source>
</evidence>
<dbReference type="Proteomes" id="UP000321816">
    <property type="component" value="Chromosome"/>
</dbReference>
<name>A0A5C7FMH4_9BACI</name>
<sequence>MKNKIFNEEGVTLLELLASLVILTLIGFTFVSFFTQSMLFTERTEDNLDYININQQLLNEAVEELQNYEEPVMESSFSGEQNDFFHFIESEDGIGYFVETNSGNYVYPDISVQSIEQLALEEGRAGINAYHVTVVLLDESMEIISERYRLIYEQELQEGEGSQ</sequence>
<organism evidence="4 5">
    <name type="scientific">Alkalicoccus halolimnae</name>
    <dbReference type="NCBI Taxonomy" id="1667239"/>
    <lineage>
        <taxon>Bacteria</taxon>
        <taxon>Bacillati</taxon>
        <taxon>Bacillota</taxon>
        <taxon>Bacilli</taxon>
        <taxon>Bacillales</taxon>
        <taxon>Bacillaceae</taxon>
        <taxon>Alkalicoccus</taxon>
    </lineage>
</organism>
<protein>
    <recommendedName>
        <fullName evidence="6">Prepilin-type N-terminal cleavage/methylation domain-containing protein</fullName>
    </recommendedName>
</protein>
<keyword evidence="3" id="KW-0812">Transmembrane</keyword>
<comment type="subcellular location">
    <subcellularLocation>
        <location evidence="1">Cell surface</location>
    </subcellularLocation>
</comment>
<keyword evidence="3" id="KW-0472">Membrane</keyword>
<reference evidence="4 5" key="1">
    <citation type="submission" date="2024-01" db="EMBL/GenBank/DDBJ databases">
        <title>Complete Genome Sequence of Alkalicoccus halolimnae BZ-SZ-XJ29T, a Moderately Halophilic Bacterium Isolated from a Salt Lake.</title>
        <authorList>
            <person name="Zhao B."/>
        </authorList>
    </citation>
    <scope>NUCLEOTIDE SEQUENCE [LARGE SCALE GENOMIC DNA]</scope>
    <source>
        <strain evidence="4 5">BZ-SZ-XJ29</strain>
    </source>
</reference>
<keyword evidence="5" id="KW-1185">Reference proteome</keyword>
<gene>
    <name evidence="4" type="ORF">FTX54_006270</name>
</gene>
<evidence type="ECO:0000313" key="5">
    <source>
        <dbReference type="Proteomes" id="UP000321816"/>
    </source>
</evidence>
<dbReference type="InterPro" id="IPR012902">
    <property type="entry name" value="N_methyl_site"/>
</dbReference>
<dbReference type="KEGG" id="ahal:FTX54_006270"/>
<dbReference type="EMBL" id="CP144914">
    <property type="protein sequence ID" value="WWD81152.1"/>
    <property type="molecule type" value="Genomic_DNA"/>
</dbReference>
<keyword evidence="2" id="KW-0178">Competence</keyword>
<proteinExistence type="predicted"/>
<dbReference type="PROSITE" id="PS00409">
    <property type="entry name" value="PROKAR_NTER_METHYL"/>
    <property type="match status" value="1"/>
</dbReference>
<dbReference type="OrthoDB" id="2456766at2"/>
<dbReference type="GO" id="GO:0030420">
    <property type="term" value="P:establishment of competence for transformation"/>
    <property type="evidence" value="ECO:0007669"/>
    <property type="project" value="UniProtKB-KW"/>
</dbReference>
<keyword evidence="3" id="KW-1133">Transmembrane helix</keyword>
<dbReference type="GO" id="GO:0009986">
    <property type="term" value="C:cell surface"/>
    <property type="evidence" value="ECO:0007669"/>
    <property type="project" value="UniProtKB-SubCell"/>
</dbReference>
<evidence type="ECO:0000256" key="2">
    <source>
        <dbReference type="ARBA" id="ARBA00023287"/>
    </source>
</evidence>